<dbReference type="Gene3D" id="3.10.180.10">
    <property type="entry name" value="2,3-Dihydroxybiphenyl 1,2-Dioxygenase, domain 1"/>
    <property type="match status" value="1"/>
</dbReference>
<evidence type="ECO:0000259" key="1">
    <source>
        <dbReference type="PROSITE" id="PS51819"/>
    </source>
</evidence>
<dbReference type="RefSeq" id="WP_193954499.1">
    <property type="nucleotide sequence ID" value="NZ_JADEYS010000018.1"/>
</dbReference>
<comment type="caution">
    <text evidence="2">The sequence shown here is derived from an EMBL/GenBank/DDBJ whole genome shotgun (WGS) entry which is preliminary data.</text>
</comment>
<dbReference type="PANTHER" id="PTHR33993:SF1">
    <property type="entry name" value="GLYOXALASE FAMILY PROTEIN"/>
    <property type="match status" value="1"/>
</dbReference>
<reference evidence="2" key="1">
    <citation type="submission" date="2020-10" db="EMBL/GenBank/DDBJ databases">
        <title>Bacterium isolated from coastal waters sediment.</title>
        <authorList>
            <person name="Chen R.-J."/>
            <person name="Lu D.-C."/>
            <person name="Zhu K.-L."/>
            <person name="Du Z.-J."/>
        </authorList>
    </citation>
    <scope>NUCLEOTIDE SEQUENCE</scope>
    <source>
        <strain evidence="2">N1Y112</strain>
    </source>
</reference>
<keyword evidence="3" id="KW-1185">Reference proteome</keyword>
<dbReference type="AlphaFoldDB" id="A0A8J7K0A9"/>
<evidence type="ECO:0000313" key="2">
    <source>
        <dbReference type="EMBL" id="MBE9398804.1"/>
    </source>
</evidence>
<dbReference type="InterPro" id="IPR052164">
    <property type="entry name" value="Anthracycline_SecMetBiosynth"/>
</dbReference>
<organism evidence="2 3">
    <name type="scientific">Pontibacterium sinense</name>
    <dbReference type="NCBI Taxonomy" id="2781979"/>
    <lineage>
        <taxon>Bacteria</taxon>
        <taxon>Pseudomonadati</taxon>
        <taxon>Pseudomonadota</taxon>
        <taxon>Gammaproteobacteria</taxon>
        <taxon>Oceanospirillales</taxon>
        <taxon>Oceanospirillaceae</taxon>
        <taxon>Pontibacterium</taxon>
    </lineage>
</organism>
<dbReference type="Proteomes" id="UP000640333">
    <property type="component" value="Unassembled WGS sequence"/>
</dbReference>
<dbReference type="EMBL" id="JADEYS010000018">
    <property type="protein sequence ID" value="MBE9398804.1"/>
    <property type="molecule type" value="Genomic_DNA"/>
</dbReference>
<dbReference type="SUPFAM" id="SSF54593">
    <property type="entry name" value="Glyoxalase/Bleomycin resistance protein/Dihydroxybiphenyl dioxygenase"/>
    <property type="match status" value="1"/>
</dbReference>
<sequence length="119" mass="13178">MSDHEKINYVEFPARDLSATKVFFQEAFGWEFVDYGPEYTAFSNQGLDGGFYQADMPSQVSHGAALIVLYSESLEATQAKVEGAGGIISTPIFDFPGGRRFHFTEPSGNELAVWSDRQP</sequence>
<gene>
    <name evidence="2" type="ORF">IOQ59_16205</name>
</gene>
<dbReference type="Pfam" id="PF00903">
    <property type="entry name" value="Glyoxalase"/>
    <property type="match status" value="1"/>
</dbReference>
<dbReference type="PROSITE" id="PS51819">
    <property type="entry name" value="VOC"/>
    <property type="match status" value="1"/>
</dbReference>
<feature type="domain" description="VOC" evidence="1">
    <location>
        <begin position="6"/>
        <end position="116"/>
    </location>
</feature>
<protein>
    <submittedName>
        <fullName evidence="2">VOC family protein</fullName>
    </submittedName>
</protein>
<dbReference type="CDD" id="cd07247">
    <property type="entry name" value="SgaA_N_like"/>
    <property type="match status" value="1"/>
</dbReference>
<name>A0A8J7K0A9_9GAMM</name>
<accession>A0A8J7K0A9</accession>
<proteinExistence type="predicted"/>
<dbReference type="InterPro" id="IPR037523">
    <property type="entry name" value="VOC_core"/>
</dbReference>
<dbReference type="InterPro" id="IPR004360">
    <property type="entry name" value="Glyas_Fos-R_dOase_dom"/>
</dbReference>
<dbReference type="PANTHER" id="PTHR33993">
    <property type="entry name" value="GLYOXALASE-RELATED"/>
    <property type="match status" value="1"/>
</dbReference>
<evidence type="ECO:0000313" key="3">
    <source>
        <dbReference type="Proteomes" id="UP000640333"/>
    </source>
</evidence>
<dbReference type="InterPro" id="IPR029068">
    <property type="entry name" value="Glyas_Bleomycin-R_OHBP_Dase"/>
</dbReference>